<dbReference type="eggNOG" id="COG0823">
    <property type="taxonomic scope" value="Bacteria"/>
</dbReference>
<evidence type="ECO:0000313" key="3">
    <source>
        <dbReference type="Proteomes" id="UP000017396"/>
    </source>
</evidence>
<name>U5QE77_GLOK1</name>
<dbReference type="KEGG" id="glj:GKIL_1016"/>
<dbReference type="Proteomes" id="UP000017396">
    <property type="component" value="Chromosome"/>
</dbReference>
<dbReference type="HOGENOM" id="CLU_058234_0_1_3"/>
<evidence type="ECO:0000313" key="2">
    <source>
        <dbReference type="EMBL" id="AGY57262.1"/>
    </source>
</evidence>
<organism evidence="2 3">
    <name type="scientific">Gloeobacter kilaueensis (strain ATCC BAA-2537 / CCAP 1431/1 / ULC 316 / JS1)</name>
    <dbReference type="NCBI Taxonomy" id="1183438"/>
    <lineage>
        <taxon>Bacteria</taxon>
        <taxon>Bacillati</taxon>
        <taxon>Cyanobacteriota</taxon>
        <taxon>Cyanophyceae</taxon>
        <taxon>Gloeobacterales</taxon>
        <taxon>Gloeobacteraceae</taxon>
        <taxon>Gloeobacter</taxon>
    </lineage>
</organism>
<dbReference type="EMBL" id="CP003587">
    <property type="protein sequence ID" value="AGY57262.1"/>
    <property type="molecule type" value="Genomic_DNA"/>
</dbReference>
<protein>
    <submittedName>
        <fullName evidence="2">Uncharacterized protein</fullName>
    </submittedName>
</protein>
<dbReference type="AlphaFoldDB" id="U5QE77"/>
<dbReference type="SUPFAM" id="SSF50956">
    <property type="entry name" value="Thermostable phytase (3-phytase)"/>
    <property type="match status" value="1"/>
</dbReference>
<keyword evidence="1" id="KW-0732">Signal</keyword>
<reference evidence="2 3" key="1">
    <citation type="journal article" date="2013" name="PLoS ONE">
        <title>Cultivation and Complete Genome Sequencing of Gloeobacter kilaueensis sp. nov., from a Lava Cave in Kilauea Caldera, Hawai'i.</title>
        <authorList>
            <person name="Saw J.H."/>
            <person name="Schatz M."/>
            <person name="Brown M.V."/>
            <person name="Kunkel D.D."/>
            <person name="Foster J.S."/>
            <person name="Shick H."/>
            <person name="Christensen S."/>
            <person name="Hou S."/>
            <person name="Wan X."/>
            <person name="Donachie S.P."/>
        </authorList>
    </citation>
    <scope>NUCLEOTIDE SEQUENCE [LARGE SCALE GENOMIC DNA]</scope>
    <source>
        <strain evidence="3">JS</strain>
    </source>
</reference>
<accession>U5QE77</accession>
<dbReference type="STRING" id="1183438.GKIL_1016"/>
<feature type="chain" id="PRO_5004663893" evidence="1">
    <location>
        <begin position="21"/>
        <end position="282"/>
    </location>
</feature>
<proteinExistence type="predicted"/>
<dbReference type="OrthoDB" id="9798438at2"/>
<sequence length="282" mass="31193">MKSLLSLLAGVFFLAIQVQAQPCRPQRVTRFPVPPLDEASGLVRAGGNFWWTHNDSGDGPFLYAIDDAGKLLGKVSVAGATNVDWEDLAAGRCPDNGGRCLYIGDVGNNSLKRQDLAIYVVREPAPTATSAEVLLKLPVRFTDKPANTEALVYDDEGRQLLLVTKDYSGLGRVFTRSLDPQQANLQPVAVLDLSKREIADNLITGAALSPDGRQFMLRTYLTAFRWQRQSGEDWHKLFERQPVAIPLEREPQGEAIALPTNGPDFYTTSEEQPVLWHYVCQP</sequence>
<dbReference type="RefSeq" id="WP_023172329.1">
    <property type="nucleotide sequence ID" value="NC_022600.1"/>
</dbReference>
<feature type="signal peptide" evidence="1">
    <location>
        <begin position="1"/>
        <end position="20"/>
    </location>
</feature>
<keyword evidence="3" id="KW-1185">Reference proteome</keyword>
<gene>
    <name evidence="2" type="ORF">GKIL_1016</name>
</gene>
<evidence type="ECO:0000256" key="1">
    <source>
        <dbReference type="SAM" id="SignalP"/>
    </source>
</evidence>